<reference evidence="9" key="2">
    <citation type="submission" date="2025-08" db="UniProtKB">
        <authorList>
            <consortium name="RefSeq"/>
        </authorList>
    </citation>
    <scope>IDENTIFICATION</scope>
    <source>
        <tissue evidence="9">Leaf</tissue>
    </source>
</reference>
<keyword evidence="8" id="KW-1185">Reference proteome</keyword>
<dbReference type="PANTHER" id="PTHR34450:SF10">
    <property type="entry name" value="DEFENSIN-LIKE PROTEIN 245-RELATED"/>
    <property type="match status" value="1"/>
</dbReference>
<accession>A0ABM0SYP3</accession>
<evidence type="ECO:0000313" key="8">
    <source>
        <dbReference type="Proteomes" id="UP000694864"/>
    </source>
</evidence>
<comment type="similarity">
    <text evidence="2">Belongs to the DEFL family.</text>
</comment>
<keyword evidence="6" id="KW-0611">Plant defense</keyword>
<gene>
    <name evidence="9" type="primary">LOC104703689</name>
</gene>
<organism evidence="8 9">
    <name type="scientific">Camelina sativa</name>
    <name type="common">False flax</name>
    <name type="synonym">Myagrum sativum</name>
    <dbReference type="NCBI Taxonomy" id="90675"/>
    <lineage>
        <taxon>Eukaryota</taxon>
        <taxon>Viridiplantae</taxon>
        <taxon>Streptophyta</taxon>
        <taxon>Embryophyta</taxon>
        <taxon>Tracheophyta</taxon>
        <taxon>Spermatophyta</taxon>
        <taxon>Magnoliopsida</taxon>
        <taxon>eudicotyledons</taxon>
        <taxon>Gunneridae</taxon>
        <taxon>Pentapetalae</taxon>
        <taxon>rosids</taxon>
        <taxon>malvids</taxon>
        <taxon>Brassicales</taxon>
        <taxon>Brassicaceae</taxon>
        <taxon>Camelineae</taxon>
        <taxon>Camelina</taxon>
    </lineage>
</organism>
<evidence type="ECO:0000256" key="6">
    <source>
        <dbReference type="ARBA" id="ARBA00022821"/>
    </source>
</evidence>
<keyword evidence="4" id="KW-0929">Antimicrobial</keyword>
<evidence type="ECO:0000256" key="2">
    <source>
        <dbReference type="ARBA" id="ARBA00006722"/>
    </source>
</evidence>
<protein>
    <submittedName>
        <fullName evidence="9">Defensin-like protein 249</fullName>
    </submittedName>
</protein>
<dbReference type="InterPro" id="IPR010682">
    <property type="entry name" value="SCRL"/>
</dbReference>
<comment type="subcellular location">
    <subcellularLocation>
        <location evidence="1">Secreted</location>
    </subcellularLocation>
</comment>
<evidence type="ECO:0000256" key="5">
    <source>
        <dbReference type="ARBA" id="ARBA00022729"/>
    </source>
</evidence>
<dbReference type="Pfam" id="PF06876">
    <property type="entry name" value="SCRL"/>
    <property type="match status" value="1"/>
</dbReference>
<evidence type="ECO:0000256" key="3">
    <source>
        <dbReference type="ARBA" id="ARBA00022525"/>
    </source>
</evidence>
<dbReference type="Proteomes" id="UP000694864">
    <property type="component" value="Chromosome 7"/>
</dbReference>
<name>A0ABM0SYP3_CAMSA</name>
<evidence type="ECO:0000256" key="1">
    <source>
        <dbReference type="ARBA" id="ARBA00004613"/>
    </source>
</evidence>
<sequence length="110" mass="12643">MTIYRKQREEIKLTERHMKKLAAIFLASSVLFSLLPIHLSQGEAAGEKREWCPSKQQVFRGSCSDDGGQKCLNDLLWTWNPSVRLSPVYCDCTPKRHNKRLCDCPSMICL</sequence>
<evidence type="ECO:0000256" key="7">
    <source>
        <dbReference type="ARBA" id="ARBA00023157"/>
    </source>
</evidence>
<keyword evidence="7" id="KW-1015">Disulfide bond</keyword>
<evidence type="ECO:0000313" key="9">
    <source>
        <dbReference type="RefSeq" id="XP_010418046.2"/>
    </source>
</evidence>
<keyword evidence="4" id="KW-0295">Fungicide</keyword>
<dbReference type="RefSeq" id="XP_010418046.2">
    <property type="nucleotide sequence ID" value="XM_010419744.2"/>
</dbReference>
<keyword evidence="5" id="KW-0732">Signal</keyword>
<keyword evidence="3" id="KW-0964">Secreted</keyword>
<proteinExistence type="inferred from homology"/>
<evidence type="ECO:0000256" key="4">
    <source>
        <dbReference type="ARBA" id="ARBA00022577"/>
    </source>
</evidence>
<dbReference type="PANTHER" id="PTHR34450">
    <property type="entry name" value="DEFENSIN-LIKE PROTEIN 245-RELATED"/>
    <property type="match status" value="1"/>
</dbReference>
<dbReference type="GeneID" id="104703689"/>
<reference evidence="8" key="1">
    <citation type="journal article" date="2014" name="Nat. Commun.">
        <title>The emerging biofuel crop Camelina sativa retains a highly undifferentiated hexaploid genome structure.</title>
        <authorList>
            <person name="Kagale S."/>
            <person name="Koh C."/>
            <person name="Nixon J."/>
            <person name="Bollina V."/>
            <person name="Clarke W.E."/>
            <person name="Tuteja R."/>
            <person name="Spillane C."/>
            <person name="Robinson S.J."/>
            <person name="Links M.G."/>
            <person name="Clarke C."/>
            <person name="Higgins E.E."/>
            <person name="Huebert T."/>
            <person name="Sharpe A.G."/>
            <person name="Parkin I.A."/>
        </authorList>
    </citation>
    <scope>NUCLEOTIDE SEQUENCE [LARGE SCALE GENOMIC DNA]</scope>
    <source>
        <strain evidence="8">cv. DH55</strain>
    </source>
</reference>